<dbReference type="GO" id="GO:0017040">
    <property type="term" value="F:N-acylsphingosine amidohydrolase activity"/>
    <property type="evidence" value="ECO:0007669"/>
    <property type="project" value="UniProtKB-EC"/>
</dbReference>
<evidence type="ECO:0000256" key="4">
    <source>
        <dbReference type="ARBA" id="ARBA00005730"/>
    </source>
</evidence>
<evidence type="ECO:0000256" key="13">
    <source>
        <dbReference type="ARBA" id="ARBA00023180"/>
    </source>
</evidence>
<protein>
    <recommendedName>
        <fullName evidence="17">N-acylethanolamine-hydrolyzing acid amidase</fullName>
        <ecNumber evidence="5">3.5.1.23</ecNumber>
        <ecNumber evidence="16">3.5.1.60</ecNumber>
    </recommendedName>
    <alternativeName>
        <fullName evidence="18">Acylsphingosine deacylase NAAA</fullName>
    </alternativeName>
</protein>
<dbReference type="GO" id="GO:0017064">
    <property type="term" value="F:fatty acid amide hydrolase activity"/>
    <property type="evidence" value="ECO:0007669"/>
    <property type="project" value="InterPro"/>
</dbReference>
<evidence type="ECO:0000256" key="11">
    <source>
        <dbReference type="ARBA" id="ARBA00023136"/>
    </source>
</evidence>
<evidence type="ECO:0000256" key="1">
    <source>
        <dbReference type="ARBA" id="ARBA00004170"/>
    </source>
</evidence>
<comment type="catalytic activity">
    <reaction evidence="20">
        <text>N-dodecanoylethanolamine + H2O = dodecanoate + ethanolamine</text>
        <dbReference type="Rhea" id="RHEA:45456"/>
        <dbReference type="ChEBI" id="CHEBI:15377"/>
        <dbReference type="ChEBI" id="CHEBI:18262"/>
        <dbReference type="ChEBI" id="CHEBI:57603"/>
        <dbReference type="ChEBI" id="CHEBI:85263"/>
    </reaction>
    <physiologicalReaction direction="left-to-right" evidence="20">
        <dbReference type="Rhea" id="RHEA:45457"/>
    </physiologicalReaction>
</comment>
<comment type="pathway">
    <text evidence="3">Lipid metabolism; fatty acid metabolism.</text>
</comment>
<evidence type="ECO:0000256" key="20">
    <source>
        <dbReference type="ARBA" id="ARBA00047719"/>
    </source>
</evidence>
<keyword evidence="13" id="KW-0325">Glycoprotein</keyword>
<evidence type="ECO:0000313" key="32">
    <source>
        <dbReference type="EMBL" id="KAK1174403.1"/>
    </source>
</evidence>
<evidence type="ECO:0000256" key="15">
    <source>
        <dbReference type="ARBA" id="ARBA00038527"/>
    </source>
</evidence>
<dbReference type="EC" id="3.5.1.60" evidence="16"/>
<evidence type="ECO:0000256" key="3">
    <source>
        <dbReference type="ARBA" id="ARBA00004872"/>
    </source>
</evidence>
<keyword evidence="33" id="KW-1185">Reference proteome</keyword>
<evidence type="ECO:0000256" key="26">
    <source>
        <dbReference type="PIRNR" id="PIRNR017632"/>
    </source>
</evidence>
<feature type="active site" description="Nucleophile" evidence="27">
    <location>
        <position position="129"/>
    </location>
</feature>
<evidence type="ECO:0000256" key="25">
    <source>
        <dbReference type="ARBA" id="ARBA00048716"/>
    </source>
</evidence>
<proteinExistence type="inferred from homology"/>
<dbReference type="GO" id="GO:0047412">
    <property type="term" value="F:N-(long-chain-acyl)ethanolamine deacylase activity"/>
    <property type="evidence" value="ECO:0007669"/>
    <property type="project" value="UniProtKB-EC"/>
</dbReference>
<dbReference type="PIRSF" id="PIRSF017632">
    <property type="entry name" value="Acid_ceramidase-like"/>
    <property type="match status" value="1"/>
</dbReference>
<comment type="catalytic activity">
    <reaction evidence="23">
        <text>N-hexadecanoylsphing-4-enine + H2O = sphing-4-enine + hexadecanoate</text>
        <dbReference type="Rhea" id="RHEA:38891"/>
        <dbReference type="ChEBI" id="CHEBI:7896"/>
        <dbReference type="ChEBI" id="CHEBI:15377"/>
        <dbReference type="ChEBI" id="CHEBI:57756"/>
        <dbReference type="ChEBI" id="CHEBI:72959"/>
    </reaction>
    <physiologicalReaction direction="left-to-right" evidence="23">
        <dbReference type="Rhea" id="RHEA:38892"/>
    </physiologicalReaction>
</comment>
<evidence type="ECO:0000256" key="22">
    <source>
        <dbReference type="ARBA" id="ARBA00048166"/>
    </source>
</evidence>
<dbReference type="GO" id="GO:0016020">
    <property type="term" value="C:membrane"/>
    <property type="evidence" value="ECO:0007669"/>
    <property type="project" value="UniProtKB-SubCell"/>
</dbReference>
<comment type="subcellular location">
    <subcellularLocation>
        <location evidence="2">Lysosome</location>
    </subcellularLocation>
    <subcellularLocation>
        <location evidence="1">Membrane</location>
        <topology evidence="1">Peripheral membrane protein</topology>
    </subcellularLocation>
</comment>
<evidence type="ECO:0000256" key="14">
    <source>
        <dbReference type="ARBA" id="ARBA00023228"/>
    </source>
</evidence>
<sequence length="356" mass="40252">MSARLSNLCNCYSRMLLLWSAVLLGFSRVSDADFSPPQFNISLDQPPEERWLPLTKHFDGAFLRKAAAQVIDSTVPKWVHRAVEPIAAALEEFFPQPYAGEIRGVATGFGMSIGDVVLLNFAYETTAFCTSIVTQDSKGNIYHGRNLDYEHDDILRNITVDVQFIRNGQVAYKGTTFVGLVGLWTGQSSNKFTVSGNERAQGYWWENAFAAFVRKNSPVSWLMRNTLEEAEDFEDAVMKLAKIPIIADVYYIVAGARPNQGVVVTRNREGPADIWPLDPVNGRWYQVETNYDHWTTPPPFDDRRTPAIKALNATGQENINLDTLFKVITFFFITIYTTVMSAAFPEMYRTEVRKKT</sequence>
<comment type="catalytic activity">
    <reaction evidence="22">
        <text>N-hexadecanoylethanolamine + H2O = ethanolamine + hexadecanoate</text>
        <dbReference type="Rhea" id="RHEA:45064"/>
        <dbReference type="ChEBI" id="CHEBI:7896"/>
        <dbReference type="ChEBI" id="CHEBI:15377"/>
        <dbReference type="ChEBI" id="CHEBI:57603"/>
        <dbReference type="ChEBI" id="CHEBI:71464"/>
    </reaction>
    <physiologicalReaction direction="left-to-right" evidence="22">
        <dbReference type="Rhea" id="RHEA:45065"/>
    </physiologicalReaction>
</comment>
<keyword evidence="7 26" id="KW-0378">Hydrolase</keyword>
<dbReference type="Pfam" id="PF15508">
    <property type="entry name" value="NAAA-beta"/>
    <property type="match status" value="1"/>
</dbReference>
<evidence type="ECO:0000256" key="12">
    <source>
        <dbReference type="ARBA" id="ARBA00023145"/>
    </source>
</evidence>
<dbReference type="PANTHER" id="PTHR28583">
    <property type="entry name" value="ACID AMIDASE"/>
    <property type="match status" value="1"/>
</dbReference>
<evidence type="ECO:0000256" key="23">
    <source>
        <dbReference type="ARBA" id="ARBA00048217"/>
    </source>
</evidence>
<evidence type="ECO:0000256" key="9">
    <source>
        <dbReference type="ARBA" id="ARBA00022963"/>
    </source>
</evidence>
<evidence type="ECO:0000256" key="21">
    <source>
        <dbReference type="ARBA" id="ARBA00047993"/>
    </source>
</evidence>
<keyword evidence="14" id="KW-0458">Lysosome</keyword>
<evidence type="ECO:0000256" key="19">
    <source>
        <dbReference type="ARBA" id="ARBA00047347"/>
    </source>
</evidence>
<evidence type="ECO:0000256" key="18">
    <source>
        <dbReference type="ARBA" id="ARBA00042519"/>
    </source>
</evidence>
<keyword evidence="11 28" id="KW-0472">Membrane</keyword>
<keyword evidence="28" id="KW-0812">Transmembrane</keyword>
<comment type="catalytic activity">
    <reaction evidence="21">
        <text>N-dodecanoylsphing-4-enine + H2O = dodecanoate + sphing-4-enine</text>
        <dbReference type="Rhea" id="RHEA:41291"/>
        <dbReference type="ChEBI" id="CHEBI:15377"/>
        <dbReference type="ChEBI" id="CHEBI:18262"/>
        <dbReference type="ChEBI" id="CHEBI:57756"/>
        <dbReference type="ChEBI" id="CHEBI:72956"/>
    </reaction>
    <physiologicalReaction direction="left-to-right" evidence="21">
        <dbReference type="Rhea" id="RHEA:41292"/>
    </physiologicalReaction>
</comment>
<dbReference type="FunFam" id="3.60.60.10:FF:000003">
    <property type="entry name" value="N-acylethanolamine-hydrolyzing acid amidase"/>
    <property type="match status" value="1"/>
</dbReference>
<comment type="catalytic activity">
    <reaction evidence="24">
        <text>an N-acylsphing-4-enine + H2O = sphing-4-enine + a fatty acid</text>
        <dbReference type="Rhea" id="RHEA:20856"/>
        <dbReference type="ChEBI" id="CHEBI:15377"/>
        <dbReference type="ChEBI" id="CHEBI:28868"/>
        <dbReference type="ChEBI" id="CHEBI:52639"/>
        <dbReference type="ChEBI" id="CHEBI:57756"/>
        <dbReference type="EC" id="3.5.1.23"/>
    </reaction>
    <physiologicalReaction direction="left-to-right" evidence="24">
        <dbReference type="Rhea" id="RHEA:20857"/>
    </physiologicalReaction>
</comment>
<evidence type="ECO:0000256" key="27">
    <source>
        <dbReference type="PIRSR" id="PIRSR017632-1"/>
    </source>
</evidence>
<comment type="catalytic activity">
    <reaction evidence="19">
        <text>an N-(long-chain fatty acyl)ethanolamine + H2O = a long-chain fatty acid + ethanolamine</text>
        <dbReference type="Rhea" id="RHEA:17505"/>
        <dbReference type="ChEBI" id="CHEBI:15377"/>
        <dbReference type="ChEBI" id="CHEBI:15897"/>
        <dbReference type="ChEBI" id="CHEBI:57560"/>
        <dbReference type="ChEBI" id="CHEBI:57603"/>
        <dbReference type="EC" id="3.5.1.60"/>
    </reaction>
    <physiologicalReaction direction="left-to-right" evidence="19">
        <dbReference type="Rhea" id="RHEA:17506"/>
    </physiologicalReaction>
</comment>
<keyword evidence="10 26" id="KW-0443">Lipid metabolism</keyword>
<feature type="signal peptide" evidence="29">
    <location>
        <begin position="1"/>
        <end position="32"/>
    </location>
</feature>
<keyword evidence="28" id="KW-1133">Transmembrane helix</keyword>
<feature type="domain" description="Acid ceramidase N-terminal" evidence="31">
    <location>
        <begin position="35"/>
        <end position="93"/>
    </location>
</feature>
<dbReference type="GO" id="GO:0005764">
    <property type="term" value="C:lysosome"/>
    <property type="evidence" value="ECO:0007669"/>
    <property type="project" value="UniProtKB-SubCell"/>
</dbReference>
<evidence type="ECO:0000256" key="24">
    <source>
        <dbReference type="ARBA" id="ARBA00048323"/>
    </source>
</evidence>
<dbReference type="GO" id="GO:0016042">
    <property type="term" value="P:lipid catabolic process"/>
    <property type="evidence" value="ECO:0007669"/>
    <property type="project" value="UniProtKB-KW"/>
</dbReference>
<keyword evidence="9" id="KW-0442">Lipid degradation</keyword>
<reference evidence="32" key="1">
    <citation type="submission" date="2022-02" db="EMBL/GenBank/DDBJ databases">
        <title>Atlantic sturgeon de novo genome assembly.</title>
        <authorList>
            <person name="Stock M."/>
            <person name="Klopp C."/>
            <person name="Guiguen Y."/>
            <person name="Cabau C."/>
            <person name="Parinello H."/>
            <person name="Santidrian Yebra-Pimentel E."/>
            <person name="Kuhl H."/>
            <person name="Dirks R.P."/>
            <person name="Guessner J."/>
            <person name="Wuertz S."/>
            <person name="Du K."/>
            <person name="Schartl M."/>
        </authorList>
    </citation>
    <scope>NUCLEOTIDE SEQUENCE</scope>
    <source>
        <strain evidence="32">STURGEONOMICS-FGT-2020</strain>
        <tissue evidence="32">Whole blood</tissue>
    </source>
</reference>
<comment type="subunit">
    <text evidence="15">Heterodimer of an alpha and a beta subunit, produced by autocatalytic cleavage.</text>
</comment>
<comment type="similarity">
    <text evidence="4 26">Belongs to the acid ceramidase family.</text>
</comment>
<evidence type="ECO:0000256" key="5">
    <source>
        <dbReference type="ARBA" id="ARBA00011891"/>
    </source>
</evidence>
<dbReference type="GO" id="GO:0006631">
    <property type="term" value="P:fatty acid metabolic process"/>
    <property type="evidence" value="ECO:0007669"/>
    <property type="project" value="UniProtKB-KW"/>
</dbReference>
<dbReference type="Gene3D" id="3.60.60.10">
    <property type="entry name" value="Penicillin V Acylase, Chain A"/>
    <property type="match status" value="1"/>
</dbReference>
<evidence type="ECO:0000256" key="28">
    <source>
        <dbReference type="SAM" id="Phobius"/>
    </source>
</evidence>
<evidence type="ECO:0000256" key="29">
    <source>
        <dbReference type="SAM" id="SignalP"/>
    </source>
</evidence>
<feature type="chain" id="PRO_5042204894" description="N-acylethanolamine-hydrolyzing acid amidase" evidence="29">
    <location>
        <begin position="33"/>
        <end position="356"/>
    </location>
</feature>
<keyword evidence="8" id="KW-0276">Fatty acid metabolism</keyword>
<dbReference type="InterPro" id="IPR029132">
    <property type="entry name" value="CBAH/NAAA_C"/>
</dbReference>
<dbReference type="Pfam" id="PF02275">
    <property type="entry name" value="CBAH"/>
    <property type="match status" value="1"/>
</dbReference>
<name>A0AAD8LU12_ACIOX</name>
<gene>
    <name evidence="32" type="primary">NAAA</name>
    <name evidence="32" type="ORF">AOXY_G1892</name>
</gene>
<evidence type="ECO:0000259" key="31">
    <source>
        <dbReference type="Pfam" id="PF15508"/>
    </source>
</evidence>
<dbReference type="EMBL" id="JAGXEW010000002">
    <property type="protein sequence ID" value="KAK1174403.1"/>
    <property type="molecule type" value="Genomic_DNA"/>
</dbReference>
<dbReference type="PANTHER" id="PTHR28583:SF4">
    <property type="entry name" value="N-ACYLETHANOLAMINE-HYDROLYZING ACID AMIDASE"/>
    <property type="match status" value="1"/>
</dbReference>
<evidence type="ECO:0000256" key="8">
    <source>
        <dbReference type="ARBA" id="ARBA00022832"/>
    </source>
</evidence>
<organism evidence="32 33">
    <name type="scientific">Acipenser oxyrinchus oxyrinchus</name>
    <dbReference type="NCBI Taxonomy" id="40147"/>
    <lineage>
        <taxon>Eukaryota</taxon>
        <taxon>Metazoa</taxon>
        <taxon>Chordata</taxon>
        <taxon>Craniata</taxon>
        <taxon>Vertebrata</taxon>
        <taxon>Euteleostomi</taxon>
        <taxon>Actinopterygii</taxon>
        <taxon>Chondrostei</taxon>
        <taxon>Acipenseriformes</taxon>
        <taxon>Acipenseridae</taxon>
        <taxon>Acipenser</taxon>
    </lineage>
</organism>
<dbReference type="AlphaFoldDB" id="A0AAD8LU12"/>
<evidence type="ECO:0000256" key="6">
    <source>
        <dbReference type="ARBA" id="ARBA00022729"/>
    </source>
</evidence>
<accession>A0AAD8LU12</accession>
<evidence type="ECO:0000256" key="2">
    <source>
        <dbReference type="ARBA" id="ARBA00004371"/>
    </source>
</evidence>
<feature type="domain" description="Choloylglycine hydrolase/NAAA C-terminal" evidence="30">
    <location>
        <begin position="129"/>
        <end position="295"/>
    </location>
</feature>
<evidence type="ECO:0000259" key="30">
    <source>
        <dbReference type="Pfam" id="PF02275"/>
    </source>
</evidence>
<evidence type="ECO:0000256" key="10">
    <source>
        <dbReference type="ARBA" id="ARBA00023098"/>
    </source>
</evidence>
<dbReference type="Proteomes" id="UP001230051">
    <property type="component" value="Unassembled WGS sequence"/>
</dbReference>
<evidence type="ECO:0000256" key="7">
    <source>
        <dbReference type="ARBA" id="ARBA00022801"/>
    </source>
</evidence>
<dbReference type="InterPro" id="IPR029130">
    <property type="entry name" value="Acid_ceramidase_N"/>
</dbReference>
<dbReference type="EC" id="3.5.1.23" evidence="5"/>
<evidence type="ECO:0000256" key="16">
    <source>
        <dbReference type="ARBA" id="ARBA00039046"/>
    </source>
</evidence>
<evidence type="ECO:0000256" key="17">
    <source>
        <dbReference type="ARBA" id="ARBA00040404"/>
    </source>
</evidence>
<evidence type="ECO:0000313" key="33">
    <source>
        <dbReference type="Proteomes" id="UP001230051"/>
    </source>
</evidence>
<keyword evidence="6 29" id="KW-0732">Signal</keyword>
<comment type="caution">
    <text evidence="32">The sequence shown here is derived from an EMBL/GenBank/DDBJ whole genome shotgun (WGS) entry which is preliminary data.</text>
</comment>
<dbReference type="InterPro" id="IPR016699">
    <property type="entry name" value="Acid_ceramidase-like"/>
</dbReference>
<comment type="catalytic activity">
    <reaction evidence="25">
        <text>N-tetradecanoylethanolamine + H2O = tetradecanoate + ethanolamine</text>
        <dbReference type="Rhea" id="RHEA:45452"/>
        <dbReference type="ChEBI" id="CHEBI:15377"/>
        <dbReference type="ChEBI" id="CHEBI:30807"/>
        <dbReference type="ChEBI" id="CHEBI:57603"/>
        <dbReference type="ChEBI" id="CHEBI:85262"/>
    </reaction>
    <physiologicalReaction direction="left-to-right" evidence="25">
        <dbReference type="Rhea" id="RHEA:45453"/>
    </physiologicalReaction>
</comment>
<keyword evidence="12" id="KW-0865">Zymogen</keyword>
<dbReference type="CDD" id="cd01903">
    <property type="entry name" value="Ntn_AC_NAAA"/>
    <property type="match status" value="1"/>
</dbReference>
<feature type="transmembrane region" description="Helical" evidence="28">
    <location>
        <begin position="324"/>
        <end position="344"/>
    </location>
</feature>